<reference evidence="2 3" key="1">
    <citation type="submission" date="2021-05" db="EMBL/GenBank/DDBJ databases">
        <title>A Polyphasic approach of four new species of the genus Ohtaekwangia: Ohtaekwangia histidinii sp. nov., Ohtaekwangia cretensis sp. nov., Ohtaekwangia indiensis sp. nov., Ohtaekwangia reichenbachii sp. nov. from diverse environment.</title>
        <authorList>
            <person name="Octaviana S."/>
        </authorList>
    </citation>
    <scope>NUCLEOTIDE SEQUENCE [LARGE SCALE GENOMIC DNA]</scope>
    <source>
        <strain evidence="2 3">PWU4</strain>
    </source>
</reference>
<protein>
    <submittedName>
        <fullName evidence="2">Uncharacterized protein</fullName>
    </submittedName>
</protein>
<dbReference type="Pfam" id="PF20050">
    <property type="entry name" value="DUF6452"/>
    <property type="match status" value="1"/>
</dbReference>
<dbReference type="RefSeq" id="WP_254168816.1">
    <property type="nucleotide sequence ID" value="NZ_JAHESF010000038.1"/>
</dbReference>
<sequence>MVKKTGWFLFFVAMAAACLEEPECFSLNNNFVGIAFKKLSNNTRDTVVFTGITADGTDFVWLADTAAMTGIDSLRLNYFKDSTVFHFQSGNVASELHLSYLTQAQFVSEDCGQRFVLSNLKVTKSSGFDSVRVVGTVPKKKGTSGTNIEIYRCPLTNLAKFTFVSPVQLKQITANYAPGAITYSEEERSDVYVPLDSTAQTSTFVFNFLDGSTRTLKVDYTRTGRKLFNACGWQTVLSGLKVDTVATTFTEATVGKTNIQDPPLTNIAITF</sequence>
<name>A0AAP2DSM6_9BACT</name>
<evidence type="ECO:0000256" key="1">
    <source>
        <dbReference type="SAM" id="SignalP"/>
    </source>
</evidence>
<dbReference type="AlphaFoldDB" id="A0AAP2DSM6"/>
<dbReference type="PROSITE" id="PS51257">
    <property type="entry name" value="PROKAR_LIPOPROTEIN"/>
    <property type="match status" value="1"/>
</dbReference>
<organism evidence="2 3">
    <name type="scientific">Chryseosolibacter histidini</name>
    <dbReference type="NCBI Taxonomy" id="2782349"/>
    <lineage>
        <taxon>Bacteria</taxon>
        <taxon>Pseudomonadati</taxon>
        <taxon>Bacteroidota</taxon>
        <taxon>Cytophagia</taxon>
        <taxon>Cytophagales</taxon>
        <taxon>Chryseotaleaceae</taxon>
        <taxon>Chryseosolibacter</taxon>
    </lineage>
</organism>
<keyword evidence="1" id="KW-0732">Signal</keyword>
<gene>
    <name evidence="2" type="ORF">KK083_25675</name>
</gene>
<evidence type="ECO:0000313" key="3">
    <source>
        <dbReference type="Proteomes" id="UP001319200"/>
    </source>
</evidence>
<feature type="signal peptide" evidence="1">
    <location>
        <begin position="1"/>
        <end position="15"/>
    </location>
</feature>
<evidence type="ECO:0000313" key="2">
    <source>
        <dbReference type="EMBL" id="MBT1700302.1"/>
    </source>
</evidence>
<proteinExistence type="predicted"/>
<dbReference type="EMBL" id="JAHESF010000038">
    <property type="protein sequence ID" value="MBT1700302.1"/>
    <property type="molecule type" value="Genomic_DNA"/>
</dbReference>
<accession>A0AAP2DSM6</accession>
<feature type="chain" id="PRO_5042897400" evidence="1">
    <location>
        <begin position="16"/>
        <end position="271"/>
    </location>
</feature>
<dbReference type="InterPro" id="IPR045607">
    <property type="entry name" value="DUF6452"/>
</dbReference>
<keyword evidence="3" id="KW-1185">Reference proteome</keyword>
<dbReference type="Proteomes" id="UP001319200">
    <property type="component" value="Unassembled WGS sequence"/>
</dbReference>
<comment type="caution">
    <text evidence="2">The sequence shown here is derived from an EMBL/GenBank/DDBJ whole genome shotgun (WGS) entry which is preliminary data.</text>
</comment>